<dbReference type="PROSITE" id="PS50928">
    <property type="entry name" value="ABC_TM1"/>
    <property type="match status" value="1"/>
</dbReference>
<feature type="transmembrane region" description="Helical" evidence="7">
    <location>
        <begin position="101"/>
        <end position="126"/>
    </location>
</feature>
<dbReference type="PANTHER" id="PTHR43386:SF26">
    <property type="entry name" value="ABC TRANSPORTER PERMEASE PROTEIN"/>
    <property type="match status" value="1"/>
</dbReference>
<dbReference type="SUPFAM" id="SSF161098">
    <property type="entry name" value="MetI-like"/>
    <property type="match status" value="1"/>
</dbReference>
<evidence type="ECO:0000259" key="8">
    <source>
        <dbReference type="PROSITE" id="PS50928"/>
    </source>
</evidence>
<name>A0A1V0GY17_9RHOB</name>
<dbReference type="InterPro" id="IPR050366">
    <property type="entry name" value="BP-dependent_transpt_permease"/>
</dbReference>
<keyword evidence="2 7" id="KW-0813">Transport</keyword>
<feature type="domain" description="ABC transmembrane type-1" evidence="8">
    <location>
        <begin position="99"/>
        <end position="289"/>
    </location>
</feature>
<feature type="transmembrane region" description="Helical" evidence="7">
    <location>
        <begin position="267"/>
        <end position="288"/>
    </location>
</feature>
<reference evidence="9" key="1">
    <citation type="submission" date="2017-12" db="EMBL/GenBank/DDBJ databases">
        <title>FDA dAtabase for Regulatory Grade micrObial Sequences (FDA-ARGOS): Supporting development and validation of Infectious Disease Dx tests.</title>
        <authorList>
            <person name="Campos J."/>
            <person name="Goldberg B."/>
            <person name="Tallon L."/>
            <person name="Sadzewicz L."/>
            <person name="Sengamalay N."/>
            <person name="Ott S."/>
            <person name="Godinez A."/>
            <person name="Nagaraj S."/>
            <person name="Vyas G."/>
            <person name="Aluvathingal J."/>
            <person name="Nadendla S."/>
            <person name="Geyer C."/>
            <person name="Nandy P."/>
            <person name="Hobson J."/>
            <person name="Sichtig H."/>
        </authorList>
    </citation>
    <scope>NUCLEOTIDE SEQUENCE</scope>
    <source>
        <strain evidence="9">FDAARGOS_252</strain>
        <plasmid evidence="9">unnamed3</plasmid>
    </source>
</reference>
<evidence type="ECO:0000256" key="5">
    <source>
        <dbReference type="ARBA" id="ARBA00022989"/>
    </source>
</evidence>
<keyword evidence="6 7" id="KW-0472">Membrane</keyword>
<dbReference type="Pfam" id="PF00528">
    <property type="entry name" value="BPD_transp_1"/>
    <property type="match status" value="1"/>
</dbReference>
<evidence type="ECO:0000313" key="9">
    <source>
        <dbReference type="EMBL" id="ARC38774.1"/>
    </source>
</evidence>
<feature type="transmembrane region" description="Helical" evidence="7">
    <location>
        <begin position="27"/>
        <end position="50"/>
    </location>
</feature>
<comment type="similarity">
    <text evidence="7">Belongs to the binding-protein-dependent transport system permease family.</text>
</comment>
<sequence length="302" mass="32131">MVEAPALQEGSALAVARKILRDLIRSPVAAVALVVTVAICLVAVFAPFIVPQNPYDLQQLSVLDGLQPPSGAPMMGGYTFILGSDSQGRDMYSAIVYGLRISLLVGLASAVFAALVGASLGLIAAYAGGRTETAIMRLVDLQLSFPTILVALMILAFLGKGVGNVILALIIVEWATFARTARAAALVEIRKEYIAAAETMALSHWRILTRHLLPNCIPPLIVIVTMLVARAISLEATLSFLGVGVPITEPSLGLLISNGYEYMFAGHYWLSIFPGIALLVTILSINLVGDRLREILNPQNNA</sequence>
<dbReference type="KEGG" id="pye:A6J80_20885"/>
<evidence type="ECO:0000256" key="2">
    <source>
        <dbReference type="ARBA" id="ARBA00022448"/>
    </source>
</evidence>
<keyword evidence="4 7" id="KW-0812">Transmembrane</keyword>
<organism evidence="9 10">
    <name type="scientific">Paracoccus yeei</name>
    <dbReference type="NCBI Taxonomy" id="147645"/>
    <lineage>
        <taxon>Bacteria</taxon>
        <taxon>Pseudomonadati</taxon>
        <taxon>Pseudomonadota</taxon>
        <taxon>Alphaproteobacteria</taxon>
        <taxon>Rhodobacterales</taxon>
        <taxon>Paracoccaceae</taxon>
        <taxon>Paracoccus</taxon>
    </lineage>
</organism>
<feature type="transmembrane region" description="Helical" evidence="7">
    <location>
        <begin position="220"/>
        <end position="247"/>
    </location>
</feature>
<dbReference type="AlphaFoldDB" id="A0A1V0GY17"/>
<evidence type="ECO:0000256" key="7">
    <source>
        <dbReference type="RuleBase" id="RU363032"/>
    </source>
</evidence>
<dbReference type="InterPro" id="IPR025966">
    <property type="entry name" value="OppC_N"/>
</dbReference>
<keyword evidence="3" id="KW-1003">Cell membrane</keyword>
<dbReference type="CDD" id="cd06261">
    <property type="entry name" value="TM_PBP2"/>
    <property type="match status" value="1"/>
</dbReference>
<dbReference type="Gene3D" id="1.10.3720.10">
    <property type="entry name" value="MetI-like"/>
    <property type="match status" value="1"/>
</dbReference>
<proteinExistence type="inferred from homology"/>
<dbReference type="GO" id="GO:0005886">
    <property type="term" value="C:plasma membrane"/>
    <property type="evidence" value="ECO:0007669"/>
    <property type="project" value="UniProtKB-SubCell"/>
</dbReference>
<gene>
    <name evidence="9" type="ORF">A6J80_20885</name>
</gene>
<evidence type="ECO:0000313" key="10">
    <source>
        <dbReference type="Proteomes" id="UP000191257"/>
    </source>
</evidence>
<evidence type="ECO:0000256" key="6">
    <source>
        <dbReference type="ARBA" id="ARBA00023136"/>
    </source>
</evidence>
<evidence type="ECO:0000256" key="3">
    <source>
        <dbReference type="ARBA" id="ARBA00022475"/>
    </source>
</evidence>
<evidence type="ECO:0000256" key="4">
    <source>
        <dbReference type="ARBA" id="ARBA00022692"/>
    </source>
</evidence>
<keyword evidence="10" id="KW-1185">Reference proteome</keyword>
<dbReference type="eggNOG" id="COG1173">
    <property type="taxonomic scope" value="Bacteria"/>
</dbReference>
<comment type="subcellular location">
    <subcellularLocation>
        <location evidence="1 7">Cell membrane</location>
        <topology evidence="1 7">Multi-pass membrane protein</topology>
    </subcellularLocation>
</comment>
<evidence type="ECO:0000256" key="1">
    <source>
        <dbReference type="ARBA" id="ARBA00004651"/>
    </source>
</evidence>
<protein>
    <submittedName>
        <fullName evidence="9">ABC transporter permease</fullName>
    </submittedName>
</protein>
<dbReference type="InterPro" id="IPR000515">
    <property type="entry name" value="MetI-like"/>
</dbReference>
<dbReference type="EMBL" id="CP020443">
    <property type="protein sequence ID" value="ARC38774.1"/>
    <property type="molecule type" value="Genomic_DNA"/>
</dbReference>
<keyword evidence="5 7" id="KW-1133">Transmembrane helix</keyword>
<geneLocation type="plasmid" evidence="9 10">
    <name>unnamed3</name>
</geneLocation>
<dbReference type="PANTHER" id="PTHR43386">
    <property type="entry name" value="OLIGOPEPTIDE TRANSPORT SYSTEM PERMEASE PROTEIN APPC"/>
    <property type="match status" value="1"/>
</dbReference>
<dbReference type="GO" id="GO:0055085">
    <property type="term" value="P:transmembrane transport"/>
    <property type="evidence" value="ECO:0007669"/>
    <property type="project" value="InterPro"/>
</dbReference>
<accession>A0A1V0GY17</accession>
<dbReference type="InterPro" id="IPR035906">
    <property type="entry name" value="MetI-like_sf"/>
</dbReference>
<dbReference type="Pfam" id="PF12911">
    <property type="entry name" value="OppC_N"/>
    <property type="match status" value="1"/>
</dbReference>
<dbReference type="Proteomes" id="UP000191257">
    <property type="component" value="Plasmid unnamed3"/>
</dbReference>
<keyword evidence="9" id="KW-0614">Plasmid</keyword>